<dbReference type="PATRIC" id="fig|29423.5.peg.2461"/>
<gene>
    <name evidence="1" type="ORF">Loak_2344</name>
</gene>
<name>A0A0W0WY15_9GAMM</name>
<organism evidence="1 2">
    <name type="scientific">Legionella oakridgensis</name>
    <dbReference type="NCBI Taxonomy" id="29423"/>
    <lineage>
        <taxon>Bacteria</taxon>
        <taxon>Pseudomonadati</taxon>
        <taxon>Pseudomonadota</taxon>
        <taxon>Gammaproteobacteria</taxon>
        <taxon>Legionellales</taxon>
        <taxon>Legionellaceae</taxon>
        <taxon>Legionella</taxon>
    </lineage>
</organism>
<protein>
    <submittedName>
        <fullName evidence="1">Uncharacterized protein</fullName>
    </submittedName>
</protein>
<dbReference type="Proteomes" id="UP000054858">
    <property type="component" value="Unassembled WGS sequence"/>
</dbReference>
<reference evidence="1 2" key="1">
    <citation type="submission" date="2015-11" db="EMBL/GenBank/DDBJ databases">
        <title>Genomic analysis of 38 Legionella species identifies large and diverse effector repertoires.</title>
        <authorList>
            <person name="Burstein D."/>
            <person name="Amaro F."/>
            <person name="Zusman T."/>
            <person name="Lifshitz Z."/>
            <person name="Cohen O."/>
            <person name="Gilbert J.A."/>
            <person name="Pupko T."/>
            <person name="Shuman H.A."/>
            <person name="Segal G."/>
        </authorList>
    </citation>
    <scope>NUCLEOTIDE SEQUENCE [LARGE SCALE GENOMIC DNA]</scope>
    <source>
        <strain evidence="1 2">Oak Ridge-10</strain>
    </source>
</reference>
<dbReference type="RefSeq" id="WP_025385099.1">
    <property type="nucleotide sequence ID" value="NZ_LCUA01000019.1"/>
</dbReference>
<evidence type="ECO:0000313" key="2">
    <source>
        <dbReference type="Proteomes" id="UP000054858"/>
    </source>
</evidence>
<dbReference type="AlphaFoldDB" id="A0A0W0WY15"/>
<proteinExistence type="predicted"/>
<sequence length="474" mass="54141">MQNLQIFLLYNHPDYFTKEPLLKQLKEFASLDLDAEFAKLSRKCAAAIERYKQADERQFQGADFLNLLQQLTEGLQKFSAKPVFNTDAARHAHAEFVHYLRHLRTEVVVDFIVDRDGRETSAQYDLPAIKEATKKQVAQGIAAVTQNLTRNISQRISEFQKRVEGLLEKQLQALRIIQVQQAHEAHVAATQALAFIKERFEAWQERSSAEDASYDPQSILDHLLKIEKQQKRIQTLVMQAGHNRDTYPGSATAQSVPGELATFNDSVEAIQRHALKLWQTMQGVTAEEQAAAARERSSAKKALKHKLDRIIKLVGDYAAELKEEKKSWSYFFNVFHWSRKEAKIKYCDDLLRELSEARENITHATNLRVLVRVAHQKAYEQSKDKSAIMAGGSYVGTSRLLSLQRLLDIESAWQHGKSKFGFFCTTASDFHGLKATGIIETKDGKIRRVINNFYQGTEAQEEEYNQLISQSLKL</sequence>
<evidence type="ECO:0000313" key="1">
    <source>
        <dbReference type="EMBL" id="KTD37208.1"/>
    </source>
</evidence>
<comment type="caution">
    <text evidence="1">The sequence shown here is derived from an EMBL/GenBank/DDBJ whole genome shotgun (WGS) entry which is preliminary data.</text>
</comment>
<dbReference type="EMBL" id="LNYP01000031">
    <property type="protein sequence ID" value="KTD37208.1"/>
    <property type="molecule type" value="Genomic_DNA"/>
</dbReference>
<accession>A0A0W0WY15</accession>